<dbReference type="InterPro" id="IPR006211">
    <property type="entry name" value="Furin-like_Cys-rich_dom"/>
</dbReference>
<keyword evidence="7" id="KW-0479">Metal-binding</keyword>
<feature type="compositionally biased region" description="Basic and acidic residues" evidence="23">
    <location>
        <begin position="731"/>
        <end position="740"/>
    </location>
</feature>
<dbReference type="Gene3D" id="3.30.200.20">
    <property type="entry name" value="Phosphorylase Kinase, domain 1"/>
    <property type="match status" value="1"/>
</dbReference>
<evidence type="ECO:0000256" key="12">
    <source>
        <dbReference type="ARBA" id="ARBA00022840"/>
    </source>
</evidence>
<evidence type="ECO:0000256" key="22">
    <source>
        <dbReference type="RuleBase" id="RU000312"/>
    </source>
</evidence>
<dbReference type="InterPro" id="IPR006212">
    <property type="entry name" value="Furin_repeat"/>
</dbReference>
<keyword evidence="14 24" id="KW-0472">Membrane</keyword>
<dbReference type="FunFam" id="3.30.200.20:FF:000026">
    <property type="entry name" value="Tyrosine-protein kinase receptor"/>
    <property type="match status" value="1"/>
</dbReference>
<evidence type="ECO:0000256" key="10">
    <source>
        <dbReference type="ARBA" id="ARBA00022741"/>
    </source>
</evidence>
<dbReference type="GO" id="GO:0043560">
    <property type="term" value="F:insulin receptor substrate binding"/>
    <property type="evidence" value="ECO:0007669"/>
    <property type="project" value="TreeGrafter"/>
</dbReference>
<dbReference type="CDD" id="cd00064">
    <property type="entry name" value="FU"/>
    <property type="match status" value="1"/>
</dbReference>
<keyword evidence="19" id="KW-0464">Manganese</keyword>
<evidence type="ECO:0000256" key="21">
    <source>
        <dbReference type="PROSITE-ProRule" id="PRU10141"/>
    </source>
</evidence>
<evidence type="ECO:0000256" key="2">
    <source>
        <dbReference type="ARBA" id="ARBA00004479"/>
    </source>
</evidence>
<keyword evidence="18" id="KW-0325">Glycoprotein</keyword>
<dbReference type="GO" id="GO:0030424">
    <property type="term" value="C:axon"/>
    <property type="evidence" value="ECO:0007669"/>
    <property type="project" value="TreeGrafter"/>
</dbReference>
<evidence type="ECO:0000256" key="6">
    <source>
        <dbReference type="ARBA" id="ARBA00022692"/>
    </source>
</evidence>
<evidence type="ECO:0000256" key="5">
    <source>
        <dbReference type="ARBA" id="ARBA00022685"/>
    </source>
</evidence>
<evidence type="ECO:0000256" key="24">
    <source>
        <dbReference type="SAM" id="Phobius"/>
    </source>
</evidence>
<evidence type="ECO:0000256" key="11">
    <source>
        <dbReference type="ARBA" id="ARBA00022777"/>
    </source>
</evidence>
<keyword evidence="6 22" id="KW-0812">Transmembrane</keyword>
<dbReference type="Pfam" id="PF07714">
    <property type="entry name" value="PK_Tyr_Ser-Thr"/>
    <property type="match status" value="1"/>
</dbReference>
<keyword evidence="11" id="KW-0418">Kinase</keyword>
<sequence length="1441" mass="164087">MKLRDVDYMKELENCTIVEGNLEITLMEFQPHTYPKLREITGYMLLYRVHGLRTLSDVFPNLAVIRGENIMYNYALVVYEMPDLEEIGLTSLSVIMRGAVRLEKNNKLCYINTVDWSRLTATAKSEDNLFLNNRHESECVNICPKHCPKLPGKKVQHCWNAESCQVYIDCPCKFCIANTRECCHPNCTGGCTGRSIKDCVACKNVLYKNECRETCPDNTYKWKNRLCLTKKECNRKMTPKRGNKNEWHYKTLESDLLNNKTEKICAKDCPTGYTIVDSRCVKCKDQCPKECLGGIVDSIDSAQVFSGCTIINGAIVIQIDGGSNIGIELENSLGAIEQVTYYIKIVRSYPILSLHFFKNLKVIHGRGPGGNHTEEIKNYSLIVVDNPNLKELFLPKVSKRLRMKRGKAKFHYNRKLCYSKIKDFLTDVDLVNRTTKNDVNPDSNGDSIPCEVTTLNLQVEKISAKEAILRWDKFTLADERMLFSYVVYYRKVTSKSVDIFQGRDACSQSVWKNFEKEPDKEKDPDYMIGLMYNLTPWTLYATYIQPFTVGSAPKSAISNIVYFRTKPDKPSRPTNLKILAKDKGELQVRWNPPDEPNGNVTHYLVYWKLQALAHEDFDQRDYCLEPIVGNSNKNKAKERFLEEEEAGNKTVTNENSCCTCPKSKKEIEESKKNRLNQIEFENRLRDIFIKKVPHSKALKTVVDTEMDVEKLIDRDKKLRQRQQKPSVSDIEEGKRRYTADSPKVKEKINKVLNRGINGTLNRTINGTFNETINGTKEENVTEDTTPDFTAMQAIVYGTNIIIPNLGHFEIYHITVLACLETLQNGNYLCSDASGSTIGIGKTLASPTADNINETTVQVRINDTNEVIITWQSPPNPNGLIITFEVEYKIINPNDINPVRICLPHKKYREINGSRFEKVTPGNYTFKIRATSLAGNGTWTVPRYFHIKPPADEKVLMGTVIAVIMIVVILVIIIIAIVVWFVAKSKFSKDQDMTTVSINPSYMPTADVYIPDEWEIERDKIKFIKELGQGSFGMVWEGIAKDIQPGVRGSIRVAVKIVNEDANWYDKMNFLKEASIMKAFKCHHVVKLLGVVSKGQPALVIMELMANGDLKNFLRSHRPDSEEENRPPPPTLKEILQILGEIADGMAYLADKKFVHRDLAARNCMVAEDKTVKIGDFGMTRDIYMTDYYRKGGKGLLPVRWMAPESLQDGLFTTMSDVWSFGVVLWELATLAAQPYQGLSNEEVLKYVSDGRIMERPEGCPDKLYELMLQCWRFRERQRPTFKQIIEMLVPDLNPNFEQVSYFFSDENKPDGPEFNDIEENDLENIDIDTYDGDMDDQSDYNLHDESTIPFIEHDLHNTELNKSPSRTIRASTSGPCECVMLEEMGDLPNGHRTSNCSSPNSAIGNSDGSKESSKSSDGSYTQRNGMPNGHIHFRLPHTTQC</sequence>
<keyword evidence="8" id="KW-0732">Signal</keyword>
<dbReference type="GO" id="GO:0051897">
    <property type="term" value="P:positive regulation of phosphatidylinositol 3-kinase/protein kinase B signal transduction"/>
    <property type="evidence" value="ECO:0007669"/>
    <property type="project" value="TreeGrafter"/>
</dbReference>
<dbReference type="InterPro" id="IPR000719">
    <property type="entry name" value="Prot_kinase_dom"/>
</dbReference>
<dbReference type="PROSITE" id="PS50011">
    <property type="entry name" value="PROTEIN_KINASE_DOM"/>
    <property type="match status" value="1"/>
</dbReference>
<dbReference type="InterPro" id="IPR036116">
    <property type="entry name" value="FN3_sf"/>
</dbReference>
<protein>
    <recommendedName>
        <fullName evidence="22">Tyrosine-protein kinase receptor</fullName>
        <ecNumber evidence="22">2.7.10.1</ecNumber>
    </recommendedName>
</protein>
<feature type="region of interest" description="Disordered" evidence="23">
    <location>
        <begin position="1388"/>
        <end position="1441"/>
    </location>
</feature>
<dbReference type="InterPro" id="IPR001245">
    <property type="entry name" value="Ser-Thr/Tyr_kinase_cat_dom"/>
</dbReference>
<keyword evidence="5" id="KW-0165">Cleavage on pair of basic residues</keyword>
<evidence type="ECO:0000256" key="7">
    <source>
        <dbReference type="ARBA" id="ARBA00022723"/>
    </source>
</evidence>
<reference evidence="27 28" key="1">
    <citation type="submission" date="2024-01" db="EMBL/GenBank/DDBJ databases">
        <title>The genome of the rayed Mediterranean limpet Patella caerulea (Linnaeus, 1758).</title>
        <authorList>
            <person name="Anh-Thu Weber A."/>
            <person name="Halstead-Nussloch G."/>
        </authorList>
    </citation>
    <scope>NUCLEOTIDE SEQUENCE [LARGE SCALE GENOMIC DNA]</scope>
    <source>
        <strain evidence="27">AATW-2023a</strain>
        <tissue evidence="27">Whole specimen</tissue>
    </source>
</reference>
<dbReference type="FunFam" id="1.10.510.10:FF:000528">
    <property type="entry name" value="Tyrosine-protein kinase receptor"/>
    <property type="match status" value="1"/>
</dbReference>
<dbReference type="Pfam" id="PF01030">
    <property type="entry name" value="Recep_L_domain"/>
    <property type="match status" value="2"/>
</dbReference>
<feature type="domain" description="Fibronectin type-III" evidence="26">
    <location>
        <begin position="852"/>
        <end position="949"/>
    </location>
</feature>
<dbReference type="Gene3D" id="2.60.40.10">
    <property type="entry name" value="Immunoglobulins"/>
    <property type="match status" value="3"/>
</dbReference>
<dbReference type="Gene3D" id="1.10.510.10">
    <property type="entry name" value="Transferase(Phosphotransferase) domain 1"/>
    <property type="match status" value="1"/>
</dbReference>
<dbReference type="EMBL" id="JAZGQO010000008">
    <property type="protein sequence ID" value="KAK6179838.1"/>
    <property type="molecule type" value="Genomic_DNA"/>
</dbReference>
<gene>
    <name evidence="27" type="ORF">SNE40_012104</name>
</gene>
<dbReference type="CDD" id="cd05032">
    <property type="entry name" value="PTKc_InsR_like"/>
    <property type="match status" value="1"/>
</dbReference>
<evidence type="ECO:0000256" key="8">
    <source>
        <dbReference type="ARBA" id="ARBA00022729"/>
    </source>
</evidence>
<evidence type="ECO:0000256" key="15">
    <source>
        <dbReference type="ARBA" id="ARBA00023137"/>
    </source>
</evidence>
<feature type="binding site" evidence="21">
    <location>
        <position position="1055"/>
    </location>
    <ligand>
        <name>ATP</name>
        <dbReference type="ChEBI" id="CHEBI:30616"/>
    </ligand>
</feature>
<keyword evidence="15" id="KW-0829">Tyrosine-protein kinase</keyword>
<dbReference type="InterPro" id="IPR020635">
    <property type="entry name" value="Tyr_kinase_cat_dom"/>
</dbReference>
<keyword evidence="12 21" id="KW-0067">ATP-binding</keyword>
<dbReference type="PROSITE" id="PS50853">
    <property type="entry name" value="FN3"/>
    <property type="match status" value="2"/>
</dbReference>
<dbReference type="InterPro" id="IPR036941">
    <property type="entry name" value="Rcpt_L-dom_sf"/>
</dbReference>
<evidence type="ECO:0000256" key="4">
    <source>
        <dbReference type="ARBA" id="ARBA00022679"/>
    </source>
</evidence>
<evidence type="ECO:0000256" key="20">
    <source>
        <dbReference type="ARBA" id="ARBA00051243"/>
    </source>
</evidence>
<evidence type="ECO:0000256" key="13">
    <source>
        <dbReference type="ARBA" id="ARBA00022989"/>
    </source>
</evidence>
<dbReference type="InterPro" id="IPR013783">
    <property type="entry name" value="Ig-like_fold"/>
</dbReference>
<dbReference type="SUPFAM" id="SSF57184">
    <property type="entry name" value="Growth factor receptor domain"/>
    <property type="match status" value="1"/>
</dbReference>
<keyword evidence="9" id="KW-0677">Repeat</keyword>
<dbReference type="GO" id="GO:0005009">
    <property type="term" value="F:insulin receptor activity"/>
    <property type="evidence" value="ECO:0007669"/>
    <property type="project" value="TreeGrafter"/>
</dbReference>
<keyword evidence="13 24" id="KW-1133">Transmembrane helix</keyword>
<dbReference type="InterPro" id="IPR011009">
    <property type="entry name" value="Kinase-like_dom_sf"/>
</dbReference>
<dbReference type="GO" id="GO:0042593">
    <property type="term" value="P:glucose homeostasis"/>
    <property type="evidence" value="ECO:0007669"/>
    <property type="project" value="TreeGrafter"/>
</dbReference>
<dbReference type="GO" id="GO:0005524">
    <property type="term" value="F:ATP binding"/>
    <property type="evidence" value="ECO:0007669"/>
    <property type="project" value="UniProtKB-UniRule"/>
</dbReference>
<keyword evidence="10 21" id="KW-0547">Nucleotide-binding</keyword>
<dbReference type="InterPro" id="IPR003961">
    <property type="entry name" value="FN3_dom"/>
</dbReference>
<evidence type="ECO:0000256" key="18">
    <source>
        <dbReference type="ARBA" id="ARBA00023180"/>
    </source>
</evidence>
<dbReference type="GO" id="GO:0005899">
    <property type="term" value="C:insulin receptor complex"/>
    <property type="evidence" value="ECO:0007669"/>
    <property type="project" value="TreeGrafter"/>
</dbReference>
<dbReference type="PANTHER" id="PTHR24416:SF525">
    <property type="entry name" value="INSULIN-LIKE RECEPTOR"/>
    <property type="match status" value="1"/>
</dbReference>
<evidence type="ECO:0000256" key="9">
    <source>
        <dbReference type="ARBA" id="ARBA00022737"/>
    </source>
</evidence>
<dbReference type="PROSITE" id="PS00107">
    <property type="entry name" value="PROTEIN_KINASE_ATP"/>
    <property type="match status" value="1"/>
</dbReference>
<dbReference type="PROSITE" id="PS00239">
    <property type="entry name" value="RECEPTOR_TYR_KIN_II"/>
    <property type="match status" value="1"/>
</dbReference>
<dbReference type="SMART" id="SM00219">
    <property type="entry name" value="TyrKc"/>
    <property type="match status" value="1"/>
</dbReference>
<dbReference type="PRINTS" id="PR00109">
    <property type="entry name" value="TYRKINASE"/>
</dbReference>
<accession>A0AAN8JQV9</accession>
<dbReference type="InterPro" id="IPR008266">
    <property type="entry name" value="Tyr_kinase_AS"/>
</dbReference>
<dbReference type="Pfam" id="PF00757">
    <property type="entry name" value="Furin-like"/>
    <property type="match status" value="1"/>
</dbReference>
<organism evidence="27 28">
    <name type="scientific">Patella caerulea</name>
    <name type="common">Rayed Mediterranean limpet</name>
    <dbReference type="NCBI Taxonomy" id="87958"/>
    <lineage>
        <taxon>Eukaryota</taxon>
        <taxon>Metazoa</taxon>
        <taxon>Spiralia</taxon>
        <taxon>Lophotrochozoa</taxon>
        <taxon>Mollusca</taxon>
        <taxon>Gastropoda</taxon>
        <taxon>Patellogastropoda</taxon>
        <taxon>Patelloidea</taxon>
        <taxon>Patellidae</taxon>
        <taxon>Patella</taxon>
    </lineage>
</organism>
<dbReference type="InterPro" id="IPR002011">
    <property type="entry name" value="Tyr_kinase_rcpt_2_CS"/>
</dbReference>
<dbReference type="GO" id="GO:0043410">
    <property type="term" value="P:positive regulation of MAPK cascade"/>
    <property type="evidence" value="ECO:0007669"/>
    <property type="project" value="TreeGrafter"/>
</dbReference>
<comment type="similarity">
    <text evidence="22">Belongs to the protein kinase superfamily. Tyr protein kinase family. Insulin receptor subfamily.</text>
</comment>
<evidence type="ECO:0000256" key="23">
    <source>
        <dbReference type="SAM" id="MobiDB-lite"/>
    </source>
</evidence>
<evidence type="ECO:0000256" key="1">
    <source>
        <dbReference type="ARBA" id="ARBA00001936"/>
    </source>
</evidence>
<feature type="region of interest" description="Disordered" evidence="23">
    <location>
        <begin position="716"/>
        <end position="740"/>
    </location>
</feature>
<evidence type="ECO:0000256" key="17">
    <source>
        <dbReference type="ARBA" id="ARBA00023170"/>
    </source>
</evidence>
<dbReference type="SMART" id="SM00261">
    <property type="entry name" value="FU"/>
    <property type="match status" value="1"/>
</dbReference>
<evidence type="ECO:0000313" key="28">
    <source>
        <dbReference type="Proteomes" id="UP001347796"/>
    </source>
</evidence>
<evidence type="ECO:0000256" key="19">
    <source>
        <dbReference type="ARBA" id="ARBA00023211"/>
    </source>
</evidence>
<proteinExistence type="inferred from homology"/>
<keyword evidence="4" id="KW-0808">Transferase</keyword>
<dbReference type="CDD" id="cd00063">
    <property type="entry name" value="FN3"/>
    <property type="match status" value="3"/>
</dbReference>
<feature type="compositionally biased region" description="Polar residues" evidence="23">
    <location>
        <begin position="1391"/>
        <end position="1404"/>
    </location>
</feature>
<name>A0AAN8JQV9_PATCE</name>
<evidence type="ECO:0000313" key="27">
    <source>
        <dbReference type="EMBL" id="KAK6179838.1"/>
    </source>
</evidence>
<dbReference type="SUPFAM" id="SSF56112">
    <property type="entry name" value="Protein kinase-like (PK-like)"/>
    <property type="match status" value="1"/>
</dbReference>
<evidence type="ECO:0000256" key="3">
    <source>
        <dbReference type="ARBA" id="ARBA00022553"/>
    </source>
</evidence>
<dbReference type="GO" id="GO:0046872">
    <property type="term" value="F:metal ion binding"/>
    <property type="evidence" value="ECO:0007669"/>
    <property type="project" value="UniProtKB-KW"/>
</dbReference>
<evidence type="ECO:0000259" key="25">
    <source>
        <dbReference type="PROSITE" id="PS50011"/>
    </source>
</evidence>
<dbReference type="SMART" id="SM00060">
    <property type="entry name" value="FN3"/>
    <property type="match status" value="3"/>
</dbReference>
<feature type="domain" description="Fibronectin type-III" evidence="26">
    <location>
        <begin position="572"/>
        <end position="673"/>
    </location>
</feature>
<evidence type="ECO:0000256" key="16">
    <source>
        <dbReference type="ARBA" id="ARBA00023157"/>
    </source>
</evidence>
<evidence type="ECO:0000256" key="14">
    <source>
        <dbReference type="ARBA" id="ARBA00023136"/>
    </source>
</evidence>
<dbReference type="EC" id="2.7.10.1" evidence="22"/>
<comment type="subcellular location">
    <subcellularLocation>
        <location evidence="2">Membrane</location>
        <topology evidence="2">Single-pass type I membrane protein</topology>
    </subcellularLocation>
</comment>
<evidence type="ECO:0000259" key="26">
    <source>
        <dbReference type="PROSITE" id="PS50853"/>
    </source>
</evidence>
<dbReference type="PANTHER" id="PTHR24416">
    <property type="entry name" value="TYROSINE-PROTEIN KINASE RECEPTOR"/>
    <property type="match status" value="1"/>
</dbReference>
<comment type="caution">
    <text evidence="27">The sequence shown here is derived from an EMBL/GenBank/DDBJ whole genome shotgun (WGS) entry which is preliminary data.</text>
</comment>
<keyword evidence="3 22" id="KW-0597">Phosphoprotein</keyword>
<comment type="catalytic activity">
    <reaction evidence="20 22">
        <text>L-tyrosyl-[protein] + ATP = O-phospho-L-tyrosyl-[protein] + ADP + H(+)</text>
        <dbReference type="Rhea" id="RHEA:10596"/>
        <dbReference type="Rhea" id="RHEA-COMP:10136"/>
        <dbReference type="Rhea" id="RHEA-COMP:20101"/>
        <dbReference type="ChEBI" id="CHEBI:15378"/>
        <dbReference type="ChEBI" id="CHEBI:30616"/>
        <dbReference type="ChEBI" id="CHEBI:46858"/>
        <dbReference type="ChEBI" id="CHEBI:61978"/>
        <dbReference type="ChEBI" id="CHEBI:456216"/>
        <dbReference type="EC" id="2.7.10.1"/>
    </reaction>
</comment>
<dbReference type="SUPFAM" id="SSF49265">
    <property type="entry name" value="Fibronectin type III"/>
    <property type="match status" value="2"/>
</dbReference>
<keyword evidence="28" id="KW-1185">Reference proteome</keyword>
<keyword evidence="16" id="KW-1015">Disulfide bond</keyword>
<dbReference type="SUPFAM" id="SSF52058">
    <property type="entry name" value="L domain-like"/>
    <property type="match status" value="2"/>
</dbReference>
<feature type="domain" description="Protein kinase" evidence="25">
    <location>
        <begin position="1020"/>
        <end position="1296"/>
    </location>
</feature>
<dbReference type="InterPro" id="IPR050122">
    <property type="entry name" value="RTK"/>
</dbReference>
<dbReference type="Proteomes" id="UP001347796">
    <property type="component" value="Unassembled WGS sequence"/>
</dbReference>
<dbReference type="InterPro" id="IPR017441">
    <property type="entry name" value="Protein_kinase_ATP_BS"/>
</dbReference>
<dbReference type="InterPro" id="IPR000494">
    <property type="entry name" value="Rcpt_L-dom"/>
</dbReference>
<dbReference type="PROSITE" id="PS00109">
    <property type="entry name" value="PROTEIN_KINASE_TYR"/>
    <property type="match status" value="1"/>
</dbReference>
<dbReference type="Gene3D" id="3.80.20.20">
    <property type="entry name" value="Receptor L-domain"/>
    <property type="match status" value="2"/>
</dbReference>
<dbReference type="InterPro" id="IPR009030">
    <property type="entry name" value="Growth_fac_rcpt_cys_sf"/>
</dbReference>
<feature type="transmembrane region" description="Helical" evidence="24">
    <location>
        <begin position="954"/>
        <end position="982"/>
    </location>
</feature>
<comment type="cofactor">
    <cofactor evidence="1">
        <name>Mn(2+)</name>
        <dbReference type="ChEBI" id="CHEBI:29035"/>
    </cofactor>
</comment>
<dbReference type="Gene3D" id="2.10.220.10">
    <property type="entry name" value="Hormone Receptor, Insulin-like Growth Factor Receptor 1, Chain A, domain 2"/>
    <property type="match status" value="1"/>
</dbReference>
<keyword evidence="17 22" id="KW-0675">Receptor</keyword>